<evidence type="ECO:0000256" key="3">
    <source>
        <dbReference type="ARBA" id="ARBA00022475"/>
    </source>
</evidence>
<sequence length="351" mass="35182">MSDQPGKDEQAAPEGGGGTATATKAGGAGALGGLTDRLSGAISQVAAAGALIVVFIVLSIVAPSFLTADNLFNLGSQTSVNAVMAVGVTLVIITGGIDLSVGSVAALSGVLGVMLMADFGFNPLLGILGGIVVGAAAGLVNGLLVSTVGLPPFIATLGMLSVARGLVLIATGAVAVFGAPESFRLLGQGVLGPVPVPVLLILIVAVAGHIVLTRTRLGRYAYVMGSNSEAARLSGVPVRKHTTWVYVVSGMLAGLGGMIAASRINSGQPNFGEGLELDVIAAVVIGGASLFGGRGTVWGSLIGAFLVAVIRNGAVQLNIGTFYQNVLIGVIIWLAVWWDFYQRRKLAGDAG</sequence>
<feature type="transmembrane region" description="Helical" evidence="9">
    <location>
        <begin position="153"/>
        <end position="178"/>
    </location>
</feature>
<accession>A0A840NDA8</accession>
<gene>
    <name evidence="10" type="ORF">BJ969_001391</name>
</gene>
<dbReference type="RefSeq" id="WP_343071272.1">
    <property type="nucleotide sequence ID" value="NZ_JACHIV010000001.1"/>
</dbReference>
<dbReference type="AlphaFoldDB" id="A0A840NDA8"/>
<feature type="transmembrane region" description="Helical" evidence="9">
    <location>
        <begin position="190"/>
        <end position="212"/>
    </location>
</feature>
<keyword evidence="3" id="KW-1003">Cell membrane</keyword>
<keyword evidence="4" id="KW-0997">Cell inner membrane</keyword>
<feature type="transmembrane region" description="Helical" evidence="9">
    <location>
        <begin position="244"/>
        <end position="265"/>
    </location>
</feature>
<keyword evidence="7 9" id="KW-0472">Membrane</keyword>
<feature type="compositionally biased region" description="Basic and acidic residues" evidence="8">
    <location>
        <begin position="1"/>
        <end position="10"/>
    </location>
</feature>
<feature type="transmembrane region" description="Helical" evidence="9">
    <location>
        <begin position="124"/>
        <end position="147"/>
    </location>
</feature>
<comment type="subcellular location">
    <subcellularLocation>
        <location evidence="1">Cell membrane</location>
        <topology evidence="1">Multi-pass membrane protein</topology>
    </subcellularLocation>
</comment>
<evidence type="ECO:0000313" key="10">
    <source>
        <dbReference type="EMBL" id="MBB5068303.1"/>
    </source>
</evidence>
<evidence type="ECO:0000256" key="5">
    <source>
        <dbReference type="ARBA" id="ARBA00022692"/>
    </source>
</evidence>
<comment type="caution">
    <text evidence="10">The sequence shown here is derived from an EMBL/GenBank/DDBJ whole genome shotgun (WGS) entry which is preliminary data.</text>
</comment>
<evidence type="ECO:0000256" key="1">
    <source>
        <dbReference type="ARBA" id="ARBA00004651"/>
    </source>
</evidence>
<evidence type="ECO:0000256" key="2">
    <source>
        <dbReference type="ARBA" id="ARBA00022448"/>
    </source>
</evidence>
<evidence type="ECO:0000313" key="11">
    <source>
        <dbReference type="Proteomes" id="UP000580474"/>
    </source>
</evidence>
<proteinExistence type="predicted"/>
<evidence type="ECO:0000256" key="8">
    <source>
        <dbReference type="SAM" id="MobiDB-lite"/>
    </source>
</evidence>
<keyword evidence="11" id="KW-1185">Reference proteome</keyword>
<dbReference type="Pfam" id="PF02653">
    <property type="entry name" value="BPD_transp_2"/>
    <property type="match status" value="1"/>
</dbReference>
<protein>
    <submittedName>
        <fullName evidence="10">Ribose transport system permease protein</fullName>
    </submittedName>
</protein>
<feature type="transmembrane region" description="Helical" evidence="9">
    <location>
        <begin position="45"/>
        <end position="66"/>
    </location>
</feature>
<dbReference type="InterPro" id="IPR001851">
    <property type="entry name" value="ABC_transp_permease"/>
</dbReference>
<dbReference type="EMBL" id="JACHIV010000001">
    <property type="protein sequence ID" value="MBB5068303.1"/>
    <property type="molecule type" value="Genomic_DNA"/>
</dbReference>
<keyword evidence="2" id="KW-0813">Transport</keyword>
<dbReference type="GO" id="GO:0005886">
    <property type="term" value="C:plasma membrane"/>
    <property type="evidence" value="ECO:0007669"/>
    <property type="project" value="UniProtKB-SubCell"/>
</dbReference>
<dbReference type="GO" id="GO:0022857">
    <property type="term" value="F:transmembrane transporter activity"/>
    <property type="evidence" value="ECO:0007669"/>
    <property type="project" value="InterPro"/>
</dbReference>
<dbReference type="PANTHER" id="PTHR32196">
    <property type="entry name" value="ABC TRANSPORTER PERMEASE PROTEIN YPHD-RELATED-RELATED"/>
    <property type="match status" value="1"/>
</dbReference>
<feature type="transmembrane region" description="Helical" evidence="9">
    <location>
        <begin position="322"/>
        <end position="341"/>
    </location>
</feature>
<keyword evidence="5 9" id="KW-0812">Transmembrane</keyword>
<organism evidence="10 11">
    <name type="scientific">Saccharopolyspora gloriosae</name>
    <dbReference type="NCBI Taxonomy" id="455344"/>
    <lineage>
        <taxon>Bacteria</taxon>
        <taxon>Bacillati</taxon>
        <taxon>Actinomycetota</taxon>
        <taxon>Actinomycetes</taxon>
        <taxon>Pseudonocardiales</taxon>
        <taxon>Pseudonocardiaceae</taxon>
        <taxon>Saccharopolyspora</taxon>
    </lineage>
</organism>
<feature type="region of interest" description="Disordered" evidence="8">
    <location>
        <begin position="1"/>
        <end position="20"/>
    </location>
</feature>
<keyword evidence="6 9" id="KW-1133">Transmembrane helix</keyword>
<feature type="transmembrane region" description="Helical" evidence="9">
    <location>
        <begin position="86"/>
        <end position="117"/>
    </location>
</feature>
<evidence type="ECO:0000256" key="9">
    <source>
        <dbReference type="SAM" id="Phobius"/>
    </source>
</evidence>
<dbReference type="PANTHER" id="PTHR32196:SF21">
    <property type="entry name" value="ABC TRANSPORTER PERMEASE PROTEIN YPHD-RELATED"/>
    <property type="match status" value="1"/>
</dbReference>
<reference evidence="10 11" key="1">
    <citation type="submission" date="2020-08" db="EMBL/GenBank/DDBJ databases">
        <title>Sequencing the genomes of 1000 actinobacteria strains.</title>
        <authorList>
            <person name="Klenk H.-P."/>
        </authorList>
    </citation>
    <scope>NUCLEOTIDE SEQUENCE [LARGE SCALE GENOMIC DNA]</scope>
    <source>
        <strain evidence="10 11">DSM 45582</strain>
    </source>
</reference>
<evidence type="ECO:0000256" key="7">
    <source>
        <dbReference type="ARBA" id="ARBA00023136"/>
    </source>
</evidence>
<feature type="transmembrane region" description="Helical" evidence="9">
    <location>
        <begin position="277"/>
        <end position="310"/>
    </location>
</feature>
<evidence type="ECO:0000256" key="4">
    <source>
        <dbReference type="ARBA" id="ARBA00022519"/>
    </source>
</evidence>
<dbReference type="Proteomes" id="UP000580474">
    <property type="component" value="Unassembled WGS sequence"/>
</dbReference>
<dbReference type="CDD" id="cd06579">
    <property type="entry name" value="TM_PBP1_transp_AraH_like"/>
    <property type="match status" value="1"/>
</dbReference>
<evidence type="ECO:0000256" key="6">
    <source>
        <dbReference type="ARBA" id="ARBA00022989"/>
    </source>
</evidence>
<name>A0A840NDA8_9PSEU</name>